<accession>A0A1E3INV8</accession>
<proteinExistence type="predicted"/>
<gene>
    <name evidence="2" type="ORF">L198_06290</name>
</gene>
<dbReference type="EMBL" id="AWGH01000021">
    <property type="protein sequence ID" value="ODN90272.1"/>
    <property type="molecule type" value="Genomic_DNA"/>
</dbReference>
<reference evidence="2 3" key="1">
    <citation type="submission" date="2016-06" db="EMBL/GenBank/DDBJ databases">
        <title>Evolution of pathogenesis and genome organization in the Tremellales.</title>
        <authorList>
            <person name="Cuomo C."/>
            <person name="Litvintseva A."/>
            <person name="Heitman J."/>
            <person name="Chen Y."/>
            <person name="Sun S."/>
            <person name="Springer D."/>
            <person name="Dromer F."/>
            <person name="Young S."/>
            <person name="Zeng Q."/>
            <person name="Chapman S."/>
            <person name="Gujja S."/>
            <person name="Saif S."/>
            <person name="Birren B."/>
        </authorList>
    </citation>
    <scope>NUCLEOTIDE SEQUENCE [LARGE SCALE GENOMIC DNA]</scope>
    <source>
        <strain evidence="2 3">CBS 7118</strain>
    </source>
</reference>
<sequence>MDLDGAALFHTAPSLLKSYLLRRLYTVPPSLNPPPTSPNTVSTPAIVGSTKFSFNHRANVLDRDAVMIPSGWDSWGKSSAPPPRPRKEAINRPRRTIPCPAVSHDSPNPDRNPDPESNAPPPATVGKRSVGGLASAPWLAGPFLCSRRTSSPKAGKSLPLIRGTGLRDVLLLVFLFVGWLGLSEHKEYRPIGLILLPHVLRRCWWCTMPYGTRVFATSPATSHPAQPLAPSAITPPALTIDVGLPAPAPAPAPTQVPPEVQAKLDRMEALLAYQEEAYTVLPTSALWAWLVHCEALARVNLVLVFCLFRDLPVVSYVVLKLIESW</sequence>
<dbReference type="Proteomes" id="UP000094819">
    <property type="component" value="Unassembled WGS sequence"/>
</dbReference>
<protein>
    <submittedName>
        <fullName evidence="2">Uncharacterized protein</fullName>
    </submittedName>
</protein>
<evidence type="ECO:0000256" key="1">
    <source>
        <dbReference type="SAM" id="MobiDB-lite"/>
    </source>
</evidence>
<evidence type="ECO:0000313" key="2">
    <source>
        <dbReference type="EMBL" id="ODN90272.1"/>
    </source>
</evidence>
<evidence type="ECO:0000313" key="3">
    <source>
        <dbReference type="Proteomes" id="UP000094819"/>
    </source>
</evidence>
<dbReference type="RefSeq" id="XP_019029794.1">
    <property type="nucleotide sequence ID" value="XM_019178356.1"/>
</dbReference>
<dbReference type="GeneID" id="30195502"/>
<name>A0A1E3INV8_9TREE</name>
<dbReference type="OrthoDB" id="27603at2759"/>
<dbReference type="AlphaFoldDB" id="A0A1E3INV8"/>
<keyword evidence="3" id="KW-1185">Reference proteome</keyword>
<organism evidence="2 3">
    <name type="scientific">Cryptococcus wingfieldii CBS 7118</name>
    <dbReference type="NCBI Taxonomy" id="1295528"/>
    <lineage>
        <taxon>Eukaryota</taxon>
        <taxon>Fungi</taxon>
        <taxon>Dikarya</taxon>
        <taxon>Basidiomycota</taxon>
        <taxon>Agaricomycotina</taxon>
        <taxon>Tremellomycetes</taxon>
        <taxon>Tremellales</taxon>
        <taxon>Cryptococcaceae</taxon>
        <taxon>Cryptococcus</taxon>
    </lineage>
</organism>
<feature type="region of interest" description="Disordered" evidence="1">
    <location>
        <begin position="72"/>
        <end position="128"/>
    </location>
</feature>
<comment type="caution">
    <text evidence="2">The sequence shown here is derived from an EMBL/GenBank/DDBJ whole genome shotgun (WGS) entry which is preliminary data.</text>
</comment>